<protein>
    <submittedName>
        <fullName evidence="2">RseC/MucC-like positive regulator of sigma(E)</fullName>
    </submittedName>
</protein>
<comment type="caution">
    <text evidence="2">The sequence shown here is derived from an EMBL/GenBank/DDBJ whole genome shotgun (WGS) entry which is preliminary data.</text>
</comment>
<name>A0A2W7N3M8_9BACT</name>
<organism evidence="2 3">
    <name type="scientific">Breznakibacter xylanolyticus</name>
    <dbReference type="NCBI Taxonomy" id="990"/>
    <lineage>
        <taxon>Bacteria</taxon>
        <taxon>Pseudomonadati</taxon>
        <taxon>Bacteroidota</taxon>
        <taxon>Bacteroidia</taxon>
        <taxon>Marinilabiliales</taxon>
        <taxon>Marinilabiliaceae</taxon>
        <taxon>Breznakibacter</taxon>
    </lineage>
</organism>
<evidence type="ECO:0000256" key="1">
    <source>
        <dbReference type="SAM" id="Phobius"/>
    </source>
</evidence>
<dbReference type="InterPro" id="IPR007359">
    <property type="entry name" value="SigmaE_reg_RseC_MucC"/>
</dbReference>
<keyword evidence="1" id="KW-1133">Transmembrane helix</keyword>
<reference evidence="2 3" key="1">
    <citation type="submission" date="2018-06" db="EMBL/GenBank/DDBJ databases">
        <title>Genomic Encyclopedia of Archaeal and Bacterial Type Strains, Phase II (KMG-II): from individual species to whole genera.</title>
        <authorList>
            <person name="Goeker M."/>
        </authorList>
    </citation>
    <scope>NUCLEOTIDE SEQUENCE [LARGE SCALE GENOMIC DNA]</scope>
    <source>
        <strain evidence="2 3">DSM 6779</strain>
    </source>
</reference>
<accession>A0A2W7N3M8</accession>
<dbReference type="EMBL" id="QKZK01000028">
    <property type="protein sequence ID" value="PZX12957.1"/>
    <property type="molecule type" value="Genomic_DNA"/>
</dbReference>
<feature type="transmembrane region" description="Helical" evidence="1">
    <location>
        <begin position="82"/>
        <end position="103"/>
    </location>
</feature>
<feature type="transmembrane region" description="Helical" evidence="1">
    <location>
        <begin position="109"/>
        <end position="129"/>
    </location>
</feature>
<dbReference type="Pfam" id="PF04246">
    <property type="entry name" value="RseC_MucC"/>
    <property type="match status" value="1"/>
</dbReference>
<keyword evidence="1" id="KW-0472">Membrane</keyword>
<dbReference type="PANTHER" id="PTHR35867">
    <property type="entry name" value="PROTEIN RSEC"/>
    <property type="match status" value="1"/>
</dbReference>
<gene>
    <name evidence="2" type="ORF">LX69_02761</name>
</gene>
<keyword evidence="3" id="KW-1185">Reference proteome</keyword>
<dbReference type="PANTHER" id="PTHR35867:SF1">
    <property type="entry name" value="PROTEIN RSEC"/>
    <property type="match status" value="1"/>
</dbReference>
<sequence length="146" mass="15930">METNTMEPNQTIEHEGIVVSINDRKIVVRIMAQSACSGCHAKGACSAADMQDKLIDIAPDGHDYHTGQRVVISGHQSLGFKAVLYAYVIPSILVITSLIVAYATTNSDMASAIISLATVSVYYGVVYLLKDRLQKTFSFKIKNQFS</sequence>
<evidence type="ECO:0000313" key="2">
    <source>
        <dbReference type="EMBL" id="PZX12957.1"/>
    </source>
</evidence>
<evidence type="ECO:0000313" key="3">
    <source>
        <dbReference type="Proteomes" id="UP000249239"/>
    </source>
</evidence>
<keyword evidence="1" id="KW-0812">Transmembrane</keyword>
<dbReference type="RefSeq" id="WP_170124397.1">
    <property type="nucleotide sequence ID" value="NZ_QKZK01000028.1"/>
</dbReference>
<dbReference type="Proteomes" id="UP000249239">
    <property type="component" value="Unassembled WGS sequence"/>
</dbReference>
<dbReference type="AlphaFoldDB" id="A0A2W7N3M8"/>
<proteinExistence type="predicted"/>